<dbReference type="AlphaFoldDB" id="A0A9D2J431"/>
<dbReference type="CDD" id="cd01400">
    <property type="entry name" value="6PGL"/>
    <property type="match status" value="1"/>
</dbReference>
<accession>A0A9D2J431</accession>
<comment type="catalytic activity">
    <reaction evidence="1 7">
        <text>6-phospho-D-glucono-1,5-lactone + H2O = 6-phospho-D-gluconate + H(+)</text>
        <dbReference type="Rhea" id="RHEA:12556"/>
        <dbReference type="ChEBI" id="CHEBI:15377"/>
        <dbReference type="ChEBI" id="CHEBI:15378"/>
        <dbReference type="ChEBI" id="CHEBI:57955"/>
        <dbReference type="ChEBI" id="CHEBI:58759"/>
        <dbReference type="EC" id="3.1.1.31"/>
    </reaction>
</comment>
<evidence type="ECO:0000256" key="6">
    <source>
        <dbReference type="ARBA" id="ARBA00020337"/>
    </source>
</evidence>
<comment type="similarity">
    <text evidence="4 7">Belongs to the glucosamine/galactosamine-6-phosphate isomerase family. 6-phosphogluconolactonase subfamily.</text>
</comment>
<dbReference type="InterPro" id="IPR037171">
    <property type="entry name" value="NagB/RpiA_transferase-like"/>
</dbReference>
<dbReference type="GO" id="GO:0005975">
    <property type="term" value="P:carbohydrate metabolic process"/>
    <property type="evidence" value="ECO:0007669"/>
    <property type="project" value="UniProtKB-UniRule"/>
</dbReference>
<dbReference type="InterPro" id="IPR006148">
    <property type="entry name" value="Glc/Gal-6P_isomerase"/>
</dbReference>
<proteinExistence type="inferred from homology"/>
<evidence type="ECO:0000256" key="3">
    <source>
        <dbReference type="ARBA" id="ARBA00004961"/>
    </source>
</evidence>
<comment type="caution">
    <text evidence="9">The sequence shown here is derived from an EMBL/GenBank/DDBJ whole genome shotgun (WGS) entry which is preliminary data.</text>
</comment>
<evidence type="ECO:0000256" key="2">
    <source>
        <dbReference type="ARBA" id="ARBA00002681"/>
    </source>
</evidence>
<dbReference type="Proteomes" id="UP000824037">
    <property type="component" value="Unassembled WGS sequence"/>
</dbReference>
<dbReference type="SUPFAM" id="SSF100950">
    <property type="entry name" value="NagB/RpiA/CoA transferase-like"/>
    <property type="match status" value="1"/>
</dbReference>
<comment type="function">
    <text evidence="2 7">Hydrolysis of 6-phosphogluconolactone to 6-phosphogluconate.</text>
</comment>
<reference evidence="9" key="2">
    <citation type="submission" date="2021-04" db="EMBL/GenBank/DDBJ databases">
        <authorList>
            <person name="Gilroy R."/>
        </authorList>
    </citation>
    <scope>NUCLEOTIDE SEQUENCE</scope>
    <source>
        <strain evidence="9">ChiGjej4B4-7305</strain>
    </source>
</reference>
<dbReference type="Pfam" id="PF01182">
    <property type="entry name" value="Glucosamine_iso"/>
    <property type="match status" value="1"/>
</dbReference>
<evidence type="ECO:0000256" key="4">
    <source>
        <dbReference type="ARBA" id="ARBA00010662"/>
    </source>
</evidence>
<evidence type="ECO:0000259" key="8">
    <source>
        <dbReference type="Pfam" id="PF01182"/>
    </source>
</evidence>
<gene>
    <name evidence="7 9" type="primary">pgl</name>
    <name evidence="9" type="ORF">H9815_08465</name>
</gene>
<dbReference type="InterPro" id="IPR039104">
    <property type="entry name" value="6PGL"/>
</dbReference>
<protein>
    <recommendedName>
        <fullName evidence="6 7">6-phosphogluconolactonase</fullName>
        <shortName evidence="7">6PGL</shortName>
        <ecNumber evidence="5 7">3.1.1.31</ecNumber>
    </recommendedName>
</protein>
<comment type="pathway">
    <text evidence="3 7">Carbohydrate degradation; pentose phosphate pathway; D-ribulose 5-phosphate from D-glucose 6-phosphate (oxidative stage): step 2/3.</text>
</comment>
<dbReference type="Gene3D" id="3.40.50.1360">
    <property type="match status" value="1"/>
</dbReference>
<dbReference type="EC" id="3.1.1.31" evidence="5 7"/>
<feature type="domain" description="Glucosamine/galactosamine-6-phosphate isomerase" evidence="8">
    <location>
        <begin position="14"/>
        <end position="240"/>
    </location>
</feature>
<name>A0A9D2J431_9MICO</name>
<dbReference type="EMBL" id="DXBY01000144">
    <property type="protein sequence ID" value="HIZ35798.1"/>
    <property type="molecule type" value="Genomic_DNA"/>
</dbReference>
<dbReference type="PANTHER" id="PTHR11054">
    <property type="entry name" value="6-PHOSPHOGLUCONOLACTONASE"/>
    <property type="match status" value="1"/>
</dbReference>
<dbReference type="PANTHER" id="PTHR11054:SF0">
    <property type="entry name" value="6-PHOSPHOGLUCONOLACTONASE"/>
    <property type="match status" value="1"/>
</dbReference>
<dbReference type="NCBIfam" id="TIGR01198">
    <property type="entry name" value="pgl"/>
    <property type="match status" value="1"/>
</dbReference>
<keyword evidence="7 9" id="KW-0378">Hydrolase</keyword>
<evidence type="ECO:0000313" key="10">
    <source>
        <dbReference type="Proteomes" id="UP000824037"/>
    </source>
</evidence>
<organism evidence="9 10">
    <name type="scientific">Candidatus Ruania gallistercoris</name>
    <dbReference type="NCBI Taxonomy" id="2838746"/>
    <lineage>
        <taxon>Bacteria</taxon>
        <taxon>Bacillati</taxon>
        <taxon>Actinomycetota</taxon>
        <taxon>Actinomycetes</taxon>
        <taxon>Micrococcales</taxon>
        <taxon>Ruaniaceae</taxon>
        <taxon>Ruania</taxon>
    </lineage>
</organism>
<evidence type="ECO:0000256" key="7">
    <source>
        <dbReference type="RuleBase" id="RU365095"/>
    </source>
</evidence>
<evidence type="ECO:0000256" key="5">
    <source>
        <dbReference type="ARBA" id="ARBA00013198"/>
    </source>
</evidence>
<reference evidence="9" key="1">
    <citation type="journal article" date="2021" name="PeerJ">
        <title>Extensive microbial diversity within the chicken gut microbiome revealed by metagenomics and culture.</title>
        <authorList>
            <person name="Gilroy R."/>
            <person name="Ravi A."/>
            <person name="Getino M."/>
            <person name="Pursley I."/>
            <person name="Horton D.L."/>
            <person name="Alikhan N.F."/>
            <person name="Baker D."/>
            <person name="Gharbi K."/>
            <person name="Hall N."/>
            <person name="Watson M."/>
            <person name="Adriaenssens E.M."/>
            <person name="Foster-Nyarko E."/>
            <person name="Jarju S."/>
            <person name="Secka A."/>
            <person name="Antonio M."/>
            <person name="Oren A."/>
            <person name="Chaudhuri R.R."/>
            <person name="La Ragione R."/>
            <person name="Hildebrand F."/>
            <person name="Pallen M.J."/>
        </authorList>
    </citation>
    <scope>NUCLEOTIDE SEQUENCE</scope>
    <source>
        <strain evidence="9">ChiGjej4B4-7305</strain>
    </source>
</reference>
<dbReference type="InterPro" id="IPR005900">
    <property type="entry name" value="6-phosphogluconolactonase_DevB"/>
</dbReference>
<dbReference type="GO" id="GO:0017057">
    <property type="term" value="F:6-phosphogluconolactonase activity"/>
    <property type="evidence" value="ECO:0007669"/>
    <property type="project" value="UniProtKB-UniRule"/>
</dbReference>
<evidence type="ECO:0000313" key="9">
    <source>
        <dbReference type="EMBL" id="HIZ35798.1"/>
    </source>
</evidence>
<sequence>MTGSSSARAVVVHPDADTLARAAAARFLLALADAQSLRHPVHVAITGGTIGTQVLAQIARSDLLGVVDFSGVHIWWIDERFVPDGDPDRNEGQAEEALLARLPIPTENVHRMPSSDRAKHVDAAARAYAEELAAFAPQDAGAPEFDLVLLGMGPDGHIASLFPGQGTVAITDSTVIGVPDSPKPPPERISLTLPVLNGARQVWIIVSGSGKADPVRRALEGAEPDELPVAAAEGRDVTLWLVDAEAAGQ</sequence>
<evidence type="ECO:0000256" key="1">
    <source>
        <dbReference type="ARBA" id="ARBA00000832"/>
    </source>
</evidence>
<dbReference type="GO" id="GO:0006098">
    <property type="term" value="P:pentose-phosphate shunt"/>
    <property type="evidence" value="ECO:0007669"/>
    <property type="project" value="InterPro"/>
</dbReference>